<dbReference type="Proteomes" id="UP000076858">
    <property type="component" value="Unassembled WGS sequence"/>
</dbReference>
<protein>
    <submittedName>
        <fullName evidence="1">Uncharacterized protein</fullName>
    </submittedName>
</protein>
<accession>A0A164TPX5</accession>
<comment type="caution">
    <text evidence="1">The sequence shown here is derived from an EMBL/GenBank/DDBJ whole genome shotgun (WGS) entry which is preliminary data.</text>
</comment>
<reference evidence="1 2" key="1">
    <citation type="submission" date="2016-03" db="EMBL/GenBank/DDBJ databases">
        <title>EvidentialGene: Evidence-directed Construction of Genes on Genomes.</title>
        <authorList>
            <person name="Gilbert D.G."/>
            <person name="Choi J.-H."/>
            <person name="Mockaitis K."/>
            <person name="Colbourne J."/>
            <person name="Pfrender M."/>
        </authorList>
    </citation>
    <scope>NUCLEOTIDE SEQUENCE [LARGE SCALE GENOMIC DNA]</scope>
    <source>
        <strain evidence="1 2">Xinb3</strain>
        <tissue evidence="1">Complete organism</tissue>
    </source>
</reference>
<dbReference type="AlphaFoldDB" id="A0A164TPX5"/>
<evidence type="ECO:0000313" key="1">
    <source>
        <dbReference type="EMBL" id="KZS10641.1"/>
    </source>
</evidence>
<evidence type="ECO:0000313" key="2">
    <source>
        <dbReference type="Proteomes" id="UP000076858"/>
    </source>
</evidence>
<keyword evidence="2" id="KW-1185">Reference proteome</keyword>
<sequence>MEDIKHTHTRDVEPRNPNLYTDPHQEVGLCFCCSISVCDVDDTGTDCIRLIQ</sequence>
<dbReference type="EMBL" id="LRGB01001763">
    <property type="protein sequence ID" value="KZS10641.1"/>
    <property type="molecule type" value="Genomic_DNA"/>
</dbReference>
<organism evidence="1 2">
    <name type="scientific">Daphnia magna</name>
    <dbReference type="NCBI Taxonomy" id="35525"/>
    <lineage>
        <taxon>Eukaryota</taxon>
        <taxon>Metazoa</taxon>
        <taxon>Ecdysozoa</taxon>
        <taxon>Arthropoda</taxon>
        <taxon>Crustacea</taxon>
        <taxon>Branchiopoda</taxon>
        <taxon>Diplostraca</taxon>
        <taxon>Cladocera</taxon>
        <taxon>Anomopoda</taxon>
        <taxon>Daphniidae</taxon>
        <taxon>Daphnia</taxon>
    </lineage>
</organism>
<gene>
    <name evidence="1" type="ORF">APZ42_024832</name>
</gene>
<proteinExistence type="predicted"/>
<name>A0A164TPX5_9CRUS</name>